<dbReference type="AlphaFoldDB" id="A0A7S3R545"/>
<dbReference type="Pfam" id="PF23452">
    <property type="entry name" value="HPAT"/>
    <property type="match status" value="1"/>
</dbReference>
<keyword evidence="3" id="KW-0808">Transferase</keyword>
<dbReference type="InterPro" id="IPR003582">
    <property type="entry name" value="ShKT_dom"/>
</dbReference>
<keyword evidence="2" id="KW-0328">Glycosyltransferase</keyword>
<evidence type="ECO:0000259" key="8">
    <source>
        <dbReference type="PROSITE" id="PS51670"/>
    </source>
</evidence>
<proteinExistence type="predicted"/>
<evidence type="ECO:0000256" key="7">
    <source>
        <dbReference type="SAM" id="SignalP"/>
    </source>
</evidence>
<dbReference type="EMBL" id="HBIP01028870">
    <property type="protein sequence ID" value="CAE0502363.1"/>
    <property type="molecule type" value="Transcribed_RNA"/>
</dbReference>
<keyword evidence="7" id="KW-0732">Signal</keyword>
<feature type="signal peptide" evidence="7">
    <location>
        <begin position="1"/>
        <end position="24"/>
    </location>
</feature>
<dbReference type="GO" id="GO:0016020">
    <property type="term" value="C:membrane"/>
    <property type="evidence" value="ECO:0007669"/>
    <property type="project" value="UniProtKB-SubCell"/>
</dbReference>
<reference evidence="9" key="1">
    <citation type="submission" date="2021-01" db="EMBL/GenBank/DDBJ databases">
        <authorList>
            <person name="Corre E."/>
            <person name="Pelletier E."/>
            <person name="Niang G."/>
            <person name="Scheremetjew M."/>
            <person name="Finn R."/>
            <person name="Kale V."/>
            <person name="Holt S."/>
            <person name="Cochrane G."/>
            <person name="Meng A."/>
            <person name="Brown T."/>
            <person name="Cohen L."/>
        </authorList>
    </citation>
    <scope>NUCLEOTIDE SEQUENCE</scope>
    <source>
        <strain evidence="9">CCMP1320</strain>
    </source>
</reference>
<evidence type="ECO:0000256" key="6">
    <source>
        <dbReference type="ARBA" id="ARBA00023136"/>
    </source>
</evidence>
<dbReference type="Gene3D" id="1.10.10.1940">
    <property type="match status" value="1"/>
</dbReference>
<dbReference type="InterPro" id="IPR044845">
    <property type="entry name" value="HPAT/SRGT1-like"/>
</dbReference>
<dbReference type="InterPro" id="IPR056508">
    <property type="entry name" value="HPAT-like"/>
</dbReference>
<dbReference type="PANTHER" id="PTHR31485:SF7">
    <property type="entry name" value="PEPTIDYL SERINE ALPHA-GALACTOSYLTRANSFERASE"/>
    <property type="match status" value="1"/>
</dbReference>
<evidence type="ECO:0000313" key="9">
    <source>
        <dbReference type="EMBL" id="CAE0502363.1"/>
    </source>
</evidence>
<keyword evidence="5" id="KW-1133">Transmembrane helix</keyword>
<accession>A0A7S3R545</accession>
<comment type="subcellular location">
    <subcellularLocation>
        <location evidence="1">Membrane</location>
        <topology evidence="1">Single-pass membrane protein</topology>
    </subcellularLocation>
</comment>
<dbReference type="GO" id="GO:0016757">
    <property type="term" value="F:glycosyltransferase activity"/>
    <property type="evidence" value="ECO:0007669"/>
    <property type="project" value="UniProtKB-KW"/>
</dbReference>
<keyword evidence="6" id="KW-0472">Membrane</keyword>
<organism evidence="9">
    <name type="scientific">Dunaliella tertiolecta</name>
    <name type="common">Green alga</name>
    <dbReference type="NCBI Taxonomy" id="3047"/>
    <lineage>
        <taxon>Eukaryota</taxon>
        <taxon>Viridiplantae</taxon>
        <taxon>Chlorophyta</taxon>
        <taxon>core chlorophytes</taxon>
        <taxon>Chlorophyceae</taxon>
        <taxon>CS clade</taxon>
        <taxon>Chlamydomonadales</taxon>
        <taxon>Dunaliellaceae</taxon>
        <taxon>Dunaliella</taxon>
    </lineage>
</organism>
<evidence type="ECO:0000256" key="1">
    <source>
        <dbReference type="ARBA" id="ARBA00004167"/>
    </source>
</evidence>
<evidence type="ECO:0000256" key="5">
    <source>
        <dbReference type="ARBA" id="ARBA00022989"/>
    </source>
</evidence>
<evidence type="ECO:0000256" key="4">
    <source>
        <dbReference type="ARBA" id="ARBA00022692"/>
    </source>
</evidence>
<dbReference type="Pfam" id="PF01549">
    <property type="entry name" value="ShK"/>
    <property type="match status" value="1"/>
</dbReference>
<dbReference type="SMART" id="SM00254">
    <property type="entry name" value="ShKT"/>
    <property type="match status" value="1"/>
</dbReference>
<evidence type="ECO:0000256" key="2">
    <source>
        <dbReference type="ARBA" id="ARBA00022676"/>
    </source>
</evidence>
<dbReference type="PANTHER" id="PTHR31485">
    <property type="entry name" value="PEPTIDYL SERINE ALPHA-GALACTOSYLTRANSFERASE"/>
    <property type="match status" value="1"/>
</dbReference>
<sequence length="477" mass="54602">MTIHITKALLPLWLALLLVLRASANEDVAIAFLTDCSMYSDWQTVAMAFSYKMTEQPGSIKRVMCCTDQERQRYNDQLLGLMPTHVAPSFAINPRTGDNYAAYNKPGAVVDWMARSYPEEHWVLILDSDMLLRNKFHPNNYNTSRGWAASAPYTYLIGSANELWTRHIPYIPARNDTLAGPYGRHADQVGGFFFMHRDDMQKVAPLWLSTTEEVREDPEAWRLSGDQYVQKGGKPWISEMYGYVFGAAKAGVWHRWHKSTMLYPSYSPPGIPKVMHYGLLFSIDDYKFDKHWHFDFDVTVCPPWDSPIHQHSRAGIFEPPPWPKDLRSYKRKGRGGGGEYYRDLLSLETITTLNAAFCDFHLRHCPPSQQLLDVCTMAVTQYTEVQWEVQDEELHYRCKDTEPRCRMWAKAGECDKNVAYMNENCREACGLCSHLSETTPRPAPSETFQMLQKLASTLGVEMPVHSPDNPSVFMPGG</sequence>
<protein>
    <recommendedName>
        <fullName evidence="8">ShKT domain-containing protein</fullName>
    </recommendedName>
</protein>
<name>A0A7S3R545_DUNTE</name>
<feature type="chain" id="PRO_5031259868" description="ShKT domain-containing protein" evidence="7">
    <location>
        <begin position="25"/>
        <end position="477"/>
    </location>
</feature>
<evidence type="ECO:0000256" key="3">
    <source>
        <dbReference type="ARBA" id="ARBA00022679"/>
    </source>
</evidence>
<dbReference type="PROSITE" id="PS51670">
    <property type="entry name" value="SHKT"/>
    <property type="match status" value="1"/>
</dbReference>
<gene>
    <name evidence="9" type="ORF">DTER00134_LOCUS17436</name>
</gene>
<keyword evidence="4" id="KW-0812">Transmembrane</keyword>
<feature type="domain" description="ShKT" evidence="8">
    <location>
        <begin position="398"/>
        <end position="432"/>
    </location>
</feature>